<dbReference type="SMART" id="SM00679">
    <property type="entry name" value="CTNS"/>
    <property type="match status" value="1"/>
</dbReference>
<reference evidence="9" key="1">
    <citation type="submission" date="2017-08" db="EMBL/GenBank/DDBJ databases">
        <authorList>
            <person name="Polle J.E."/>
            <person name="Barry K."/>
            <person name="Cushman J."/>
            <person name="Schmutz J."/>
            <person name="Tran D."/>
            <person name="Hathwaick L.T."/>
            <person name="Yim W.C."/>
            <person name="Jenkins J."/>
            <person name="Mckie-Krisberg Z.M."/>
            <person name="Prochnik S."/>
            <person name="Lindquist E."/>
            <person name="Dockter R.B."/>
            <person name="Adam C."/>
            <person name="Molina H."/>
            <person name="Bunkerborg J."/>
            <person name="Jin E."/>
            <person name="Buchheim M."/>
            <person name="Magnuson J."/>
        </authorList>
    </citation>
    <scope>NUCLEOTIDE SEQUENCE</scope>
    <source>
        <strain evidence="9">CCAP 19/18</strain>
    </source>
</reference>
<feature type="region of interest" description="Disordered" evidence="8">
    <location>
        <begin position="65"/>
        <end position="159"/>
    </location>
</feature>
<proteinExistence type="inferred from homology"/>
<evidence type="ECO:0000313" key="10">
    <source>
        <dbReference type="Proteomes" id="UP000815325"/>
    </source>
</evidence>
<feature type="region of interest" description="Disordered" evidence="8">
    <location>
        <begin position="179"/>
        <end position="256"/>
    </location>
</feature>
<evidence type="ECO:0000256" key="2">
    <source>
        <dbReference type="ARBA" id="ARBA00022448"/>
    </source>
</evidence>
<comment type="subcellular location">
    <subcellularLocation>
        <location evidence="1">Membrane</location>
        <topology evidence="1">Multi-pass membrane protein</topology>
    </subcellularLocation>
</comment>
<sequence>MEWRPSFNLGNYLGTSSLLKGTSLIKPSLAPSAAVQPLRRYIPVQLSACMDMLATASASLARRGNLASGSSSSSASSSTPGSLGPSATAAAPAPHTTPAASPNSTTPLRAHAHPSRRRRTASSATLLSRRNSGALQSAALDGSSPPPHPPSQASAMEAAASAPADTFVCAEQGQHLAHIAASPSAAPAPSQQQQQQHQHQQELHVQQGQQAWREEQLHGSTSLPTQTKPTPLPMLSTHNTAPPQPPTNGPCDSDCNAAGWTGAEAVEPTSEQPPLSLMSFYQSLEAALAEMQASCAQLLQTEACKGDGAWLGMWGAELQGPERGEAATEPHDPLLQGATCHLSGLGAAAATAGLATSAAAYNGFSPSPPSLSKPPPWRSPLRSSFKLPSLETGTAAAAAAGPVVSTKAVAVVLGYAVLIGSCFRSLPQILKGYAFNTYGEVFACWLQDIVLVALIFRHTNTPLPFAAAAGGVFALLCSYLFQPGACPLHILGFLQLSSVFIMALGSRIPQIMLNVRRGNAGMMSLTTCLLNVAGNTTRIFTTLVLTKDMYILSACSTQFVLNSILLWQCISTRRAAKQQRLHAEAAAVEHAGAGVGEGSKHGIQEGLQGAQVNHSGEEGYNKGGGSSNAGGYPQPQPA</sequence>
<feature type="compositionally biased region" description="Low complexity" evidence="8">
    <location>
        <begin position="121"/>
        <end position="130"/>
    </location>
</feature>
<evidence type="ECO:0000256" key="1">
    <source>
        <dbReference type="ARBA" id="ARBA00004141"/>
    </source>
</evidence>
<keyword evidence="3" id="KW-0812">Transmembrane</keyword>
<evidence type="ECO:0000256" key="8">
    <source>
        <dbReference type="SAM" id="MobiDB-lite"/>
    </source>
</evidence>
<gene>
    <name evidence="9" type="ORF">DUNSADRAFT_9692</name>
</gene>
<evidence type="ECO:0000256" key="4">
    <source>
        <dbReference type="ARBA" id="ARBA00022737"/>
    </source>
</evidence>
<evidence type="ECO:0000256" key="3">
    <source>
        <dbReference type="ARBA" id="ARBA00022692"/>
    </source>
</evidence>
<name>A0ABQ7GDV8_DUNSA</name>
<evidence type="ECO:0000256" key="5">
    <source>
        <dbReference type="ARBA" id="ARBA00022989"/>
    </source>
</evidence>
<dbReference type="Proteomes" id="UP000815325">
    <property type="component" value="Unassembled WGS sequence"/>
</dbReference>
<dbReference type="Gene3D" id="1.20.1280.290">
    <property type="match status" value="1"/>
</dbReference>
<feature type="compositionally biased region" description="Low complexity" evidence="8">
    <location>
        <begin position="180"/>
        <end position="211"/>
    </location>
</feature>
<accession>A0ABQ7GDV8</accession>
<protein>
    <recommendedName>
        <fullName evidence="11">Mannose-P-dolichol utilization defect 1 protein</fullName>
    </recommendedName>
</protein>
<dbReference type="EMBL" id="MU069787">
    <property type="protein sequence ID" value="KAF5833855.1"/>
    <property type="molecule type" value="Genomic_DNA"/>
</dbReference>
<keyword evidence="5" id="KW-1133">Transmembrane helix</keyword>
<dbReference type="InterPro" id="IPR016817">
    <property type="entry name" value="MannP-dilichol_defect-1"/>
</dbReference>
<feature type="compositionally biased region" description="Low complexity" evidence="8">
    <location>
        <begin position="66"/>
        <end position="109"/>
    </location>
</feature>
<organism evidence="9 10">
    <name type="scientific">Dunaliella salina</name>
    <name type="common">Green alga</name>
    <name type="synonym">Protococcus salinus</name>
    <dbReference type="NCBI Taxonomy" id="3046"/>
    <lineage>
        <taxon>Eukaryota</taxon>
        <taxon>Viridiplantae</taxon>
        <taxon>Chlorophyta</taxon>
        <taxon>core chlorophytes</taxon>
        <taxon>Chlorophyceae</taxon>
        <taxon>CS clade</taxon>
        <taxon>Chlamydomonadales</taxon>
        <taxon>Dunaliellaceae</taxon>
        <taxon>Dunaliella</taxon>
    </lineage>
</organism>
<comment type="caution">
    <text evidence="9">The sequence shown here is derived from an EMBL/GenBank/DDBJ whole genome shotgun (WGS) entry which is preliminary data.</text>
</comment>
<evidence type="ECO:0000256" key="7">
    <source>
        <dbReference type="ARBA" id="ARBA00038475"/>
    </source>
</evidence>
<feature type="compositionally biased region" description="Basic residues" evidence="8">
    <location>
        <begin position="110"/>
        <end position="120"/>
    </location>
</feature>
<dbReference type="Pfam" id="PF04193">
    <property type="entry name" value="PQ-loop"/>
    <property type="match status" value="1"/>
</dbReference>
<keyword evidence="10" id="KW-1185">Reference proteome</keyword>
<comment type="similarity">
    <text evidence="7">Belongs to the MPDU1 (TC 2.A.43.3) family.</text>
</comment>
<keyword evidence="6" id="KW-0472">Membrane</keyword>
<dbReference type="InterPro" id="IPR006603">
    <property type="entry name" value="PQ-loop_rpt"/>
</dbReference>
<feature type="region of interest" description="Disordered" evidence="8">
    <location>
        <begin position="595"/>
        <end position="638"/>
    </location>
</feature>
<dbReference type="PANTHER" id="PTHR12226">
    <property type="entry name" value="MANNOSE-P-DOLICHOL UTILIZATION DEFECT 1 LEC35 -RELATED"/>
    <property type="match status" value="1"/>
</dbReference>
<evidence type="ECO:0000313" key="9">
    <source>
        <dbReference type="EMBL" id="KAF5833855.1"/>
    </source>
</evidence>
<feature type="compositionally biased region" description="Polar residues" evidence="8">
    <location>
        <begin position="218"/>
        <end position="229"/>
    </location>
</feature>
<dbReference type="PANTHER" id="PTHR12226:SF2">
    <property type="entry name" value="MANNOSE-P-DOLICHOL UTILIZATION DEFECT 1 PROTEIN"/>
    <property type="match status" value="1"/>
</dbReference>
<evidence type="ECO:0000256" key="6">
    <source>
        <dbReference type="ARBA" id="ARBA00023136"/>
    </source>
</evidence>
<keyword evidence="4" id="KW-0677">Repeat</keyword>
<evidence type="ECO:0008006" key="11">
    <source>
        <dbReference type="Google" id="ProtNLM"/>
    </source>
</evidence>
<keyword evidence="2" id="KW-0813">Transport</keyword>